<dbReference type="Proteomes" id="UP000183063">
    <property type="component" value="Unassembled WGS sequence"/>
</dbReference>
<dbReference type="Proteomes" id="UP000198939">
    <property type="component" value="Unassembled WGS sequence"/>
</dbReference>
<dbReference type="EMBL" id="FOCV01000034">
    <property type="protein sequence ID" value="SEP02235.1"/>
    <property type="molecule type" value="Genomic_DNA"/>
</dbReference>
<reference evidence="3 5" key="3">
    <citation type="submission" date="2016-10" db="EMBL/GenBank/DDBJ databases">
        <authorList>
            <person name="Varghese N."/>
            <person name="Submissions S."/>
        </authorList>
    </citation>
    <scope>NUCLEOTIDE SEQUENCE [LARGE SCALE GENOMIC DNA]</scope>
    <source>
        <strain evidence="3 5">CGMCC 1.7071</strain>
    </source>
</reference>
<evidence type="ECO:0000313" key="4">
    <source>
        <dbReference type="Proteomes" id="UP000183063"/>
    </source>
</evidence>
<proteinExistence type="predicted"/>
<organism evidence="2 4">
    <name type="scientific">Rhizobium tibeticum</name>
    <dbReference type="NCBI Taxonomy" id="501024"/>
    <lineage>
        <taxon>Bacteria</taxon>
        <taxon>Pseudomonadati</taxon>
        <taxon>Pseudomonadota</taxon>
        <taxon>Alphaproteobacteria</taxon>
        <taxon>Hyphomicrobiales</taxon>
        <taxon>Rhizobiaceae</taxon>
        <taxon>Rhizobium/Agrobacterium group</taxon>
        <taxon>Rhizobium</taxon>
    </lineage>
</organism>
<evidence type="ECO:0000313" key="5">
    <source>
        <dbReference type="Proteomes" id="UP000198939"/>
    </source>
</evidence>
<gene>
    <name evidence="2" type="ORF">RTCCBAU85039_5634</name>
    <name evidence="3" type="ORF">SAMN05216228_10349</name>
</gene>
<reference evidence="2" key="1">
    <citation type="submission" date="2016-10" db="EMBL/GenBank/DDBJ databases">
        <authorList>
            <person name="de Groot N.N."/>
        </authorList>
    </citation>
    <scope>NUCLEOTIDE SEQUENCE [LARGE SCALE GENOMIC DNA]</scope>
    <source>
        <strain evidence="2">CCBAU85039</strain>
    </source>
</reference>
<evidence type="ECO:0000256" key="1">
    <source>
        <dbReference type="SAM" id="MobiDB-lite"/>
    </source>
</evidence>
<evidence type="ECO:0000313" key="3">
    <source>
        <dbReference type="EMBL" id="SEP02235.1"/>
    </source>
</evidence>
<keyword evidence="5" id="KW-1185">Reference proteome</keyword>
<evidence type="ECO:0000313" key="2">
    <source>
        <dbReference type="EMBL" id="SEI17448.1"/>
    </source>
</evidence>
<accession>A0A1H8UGB6</accession>
<feature type="region of interest" description="Disordered" evidence="1">
    <location>
        <begin position="93"/>
        <end position="120"/>
    </location>
</feature>
<sequence>MTLQVSFVSCGACSTMLVLCIDCMWRHARRSSSWTRPLAEQSEGNPAADTAACACYQHDDIFHAGQSPIDRCLQARLVSVHLGCGISPWRREREASDPSAGARQPSRSFRSGHRHSEGEEDSLVARILLTTREPQAGHRISRQAADTRRSQALYLPTLLSHLRCYKRRGRASRRAGSRCQAATCMEQSQLRAR</sequence>
<protein>
    <submittedName>
        <fullName evidence="2">Uncharacterized protein</fullName>
    </submittedName>
</protein>
<reference evidence="4" key="2">
    <citation type="submission" date="2016-10" db="EMBL/GenBank/DDBJ databases">
        <authorList>
            <person name="Wibberg D."/>
        </authorList>
    </citation>
    <scope>NUCLEOTIDE SEQUENCE [LARGE SCALE GENOMIC DNA]</scope>
</reference>
<dbReference type="EMBL" id="FNXB01000044">
    <property type="protein sequence ID" value="SEI17448.1"/>
    <property type="molecule type" value="Genomic_DNA"/>
</dbReference>
<dbReference type="AlphaFoldDB" id="A0A1H8UGB6"/>
<name>A0A1H8UGB6_9HYPH</name>